<dbReference type="InterPro" id="IPR029063">
    <property type="entry name" value="SAM-dependent_MTases_sf"/>
</dbReference>
<dbReference type="Pfam" id="PF13649">
    <property type="entry name" value="Methyltransf_25"/>
    <property type="match status" value="1"/>
</dbReference>
<accession>A0A4U7BJN2</accession>
<organism evidence="2 3">
    <name type="scientific">Campylobacter estrildidarum</name>
    <dbReference type="NCBI Taxonomy" id="2510189"/>
    <lineage>
        <taxon>Bacteria</taxon>
        <taxon>Pseudomonadati</taxon>
        <taxon>Campylobacterota</taxon>
        <taxon>Epsilonproteobacteria</taxon>
        <taxon>Campylobacterales</taxon>
        <taxon>Campylobacteraceae</taxon>
        <taxon>Campylobacter</taxon>
    </lineage>
</organism>
<dbReference type="Proteomes" id="UP000308838">
    <property type="component" value="Unassembled WGS sequence"/>
</dbReference>
<keyword evidence="3" id="KW-1185">Reference proteome</keyword>
<feature type="domain" description="Methyltransferase" evidence="1">
    <location>
        <begin position="39"/>
        <end position="137"/>
    </location>
</feature>
<dbReference type="AlphaFoldDB" id="A0A4U7BJN2"/>
<dbReference type="GO" id="GO:0032259">
    <property type="term" value="P:methylation"/>
    <property type="evidence" value="ECO:0007669"/>
    <property type="project" value="UniProtKB-KW"/>
</dbReference>
<dbReference type="RefSeq" id="WP_137620147.1">
    <property type="nucleotide sequence ID" value="NZ_NXLZ01000002.1"/>
</dbReference>
<gene>
    <name evidence="2" type="ORF">CQA69_01875</name>
</gene>
<dbReference type="EMBL" id="NXLZ01000002">
    <property type="protein sequence ID" value="TKX31799.1"/>
    <property type="molecule type" value="Genomic_DNA"/>
</dbReference>
<evidence type="ECO:0000313" key="2">
    <source>
        <dbReference type="EMBL" id="TKX31799.1"/>
    </source>
</evidence>
<dbReference type="GO" id="GO:0008168">
    <property type="term" value="F:methyltransferase activity"/>
    <property type="evidence" value="ECO:0007669"/>
    <property type="project" value="UniProtKB-KW"/>
</dbReference>
<protein>
    <submittedName>
        <fullName evidence="2">SAM-dependent methyltransferase</fullName>
    </submittedName>
</protein>
<evidence type="ECO:0000313" key="3">
    <source>
        <dbReference type="Proteomes" id="UP000308838"/>
    </source>
</evidence>
<dbReference type="CDD" id="cd02440">
    <property type="entry name" value="AdoMet_MTases"/>
    <property type="match status" value="1"/>
</dbReference>
<keyword evidence="2" id="KW-0808">Transferase</keyword>
<dbReference type="InterPro" id="IPR041698">
    <property type="entry name" value="Methyltransf_25"/>
</dbReference>
<sequence>MFFYYYLKNPKQVGALCPSSKKLRKVITQNIGLESVRNIVEIGPGTGAFTETILKKKHKDAKFFAVEINDKMAKKLSKKYENLDLQIGNAENLEHFLYERDMQNVDIVVSGIPWALLKDDEQEKLLNVIYRNLSKGGYFTTFAYILPSPSSKAFRSKIFKLFSEVKISKIVWQNVPPAVVYYCKK</sequence>
<name>A0A4U7BJN2_9BACT</name>
<keyword evidence="2" id="KW-0489">Methyltransferase</keyword>
<reference evidence="2 3" key="1">
    <citation type="submission" date="2018-05" db="EMBL/GenBank/DDBJ databases">
        <title>Novel Campyloabacter and Helicobacter Species and Strains.</title>
        <authorList>
            <person name="Mannion A.J."/>
            <person name="Shen Z."/>
            <person name="Fox J.G."/>
        </authorList>
    </citation>
    <scope>NUCLEOTIDE SEQUENCE [LARGE SCALE GENOMIC DNA]</scope>
    <source>
        <strain evidence="3">MIT17-664</strain>
    </source>
</reference>
<dbReference type="Gene3D" id="3.40.50.150">
    <property type="entry name" value="Vaccinia Virus protein VP39"/>
    <property type="match status" value="1"/>
</dbReference>
<dbReference type="SUPFAM" id="SSF53335">
    <property type="entry name" value="S-adenosyl-L-methionine-dependent methyltransferases"/>
    <property type="match status" value="1"/>
</dbReference>
<comment type="caution">
    <text evidence="2">The sequence shown here is derived from an EMBL/GenBank/DDBJ whole genome shotgun (WGS) entry which is preliminary data.</text>
</comment>
<proteinExistence type="predicted"/>
<dbReference type="OrthoDB" id="9805585at2"/>
<evidence type="ECO:0000259" key="1">
    <source>
        <dbReference type="Pfam" id="PF13649"/>
    </source>
</evidence>